<evidence type="ECO:0000313" key="4">
    <source>
        <dbReference type="Proteomes" id="UP000283587"/>
    </source>
</evidence>
<reference evidence="4" key="1">
    <citation type="submission" date="2018-09" db="EMBL/GenBank/DDBJ databases">
        <title>Paracoccus onubensis nov. sp. a moderate halophilic bacterium isolated from Gruta de las Maravillas (Aracena, Spain).</title>
        <authorList>
            <person name="Jurado V."/>
            <person name="Gutierrez-Patricio S."/>
            <person name="Gonzalez-Pimentel J.L."/>
            <person name="Miller A.Z."/>
            <person name="Laiz L."/>
            <person name="Saiz-Jimenez C."/>
        </authorList>
    </citation>
    <scope>NUCLEOTIDE SEQUENCE [LARGE SCALE GENOMIC DNA]</scope>
    <source>
        <strain evidence="4">DSM 26381</strain>
    </source>
</reference>
<keyword evidence="2 3" id="KW-0808">Transferase</keyword>
<keyword evidence="1" id="KW-0328">Glycosyltransferase</keyword>
<dbReference type="PANTHER" id="PTHR34136">
    <property type="match status" value="1"/>
</dbReference>
<dbReference type="NCBIfam" id="TIGR00696">
    <property type="entry name" value="wecG_tagA_cpsF"/>
    <property type="match status" value="1"/>
</dbReference>
<dbReference type="RefSeq" id="WP_119898186.1">
    <property type="nucleotide sequence ID" value="NZ_QNRC01000004.1"/>
</dbReference>
<dbReference type="GO" id="GO:0016758">
    <property type="term" value="F:hexosyltransferase activity"/>
    <property type="evidence" value="ECO:0007669"/>
    <property type="project" value="TreeGrafter"/>
</dbReference>
<comment type="caution">
    <text evidence="3">The sequence shown here is derived from an EMBL/GenBank/DDBJ whole genome shotgun (WGS) entry which is preliminary data.</text>
</comment>
<sequence>MQFDYADHRITLNMPDQPALLAEIRRRWRAGEGFALATINLDHLVKLRSDPGFRAAYAAQDLVVADGNPIVWLSRLAGRPVGLVPGSDLVVPLVQLAAEEEVPLALVGSTAEALEAAAQALRARVPGARIAATIAPPMGFDAASDAAGELLRQIEASGARMCFLAMGAPRQEMLAARGRREVPGIGFASVGAGLDFLAGNQRRAPLWVRRLALEWVWRMLSAPRRLVPRYARCAAILPGETMAALRQRRSG</sequence>
<dbReference type="PANTHER" id="PTHR34136:SF1">
    <property type="entry name" value="UDP-N-ACETYL-D-MANNOSAMINURONIC ACID TRANSFERASE"/>
    <property type="match status" value="1"/>
</dbReference>
<protein>
    <submittedName>
        <fullName evidence="3">Glycosyltransferase</fullName>
    </submittedName>
</protein>
<keyword evidence="4" id="KW-1185">Reference proteome</keyword>
<organism evidence="3 4">
    <name type="scientific">Paracoccus siganidrum</name>
    <dbReference type="NCBI Taxonomy" id="1276757"/>
    <lineage>
        <taxon>Bacteria</taxon>
        <taxon>Pseudomonadati</taxon>
        <taxon>Pseudomonadota</taxon>
        <taxon>Alphaproteobacteria</taxon>
        <taxon>Rhodobacterales</taxon>
        <taxon>Paracoccaceae</taxon>
        <taxon>Paracoccus</taxon>
    </lineage>
</organism>
<gene>
    <name evidence="3" type="ORF">D3P05_10875</name>
</gene>
<name>A0A419A6L7_9RHOB</name>
<dbReference type="Proteomes" id="UP000283587">
    <property type="component" value="Unassembled WGS sequence"/>
</dbReference>
<dbReference type="EMBL" id="QZEW01000039">
    <property type="protein sequence ID" value="RJL15305.1"/>
    <property type="molecule type" value="Genomic_DNA"/>
</dbReference>
<dbReference type="InterPro" id="IPR004629">
    <property type="entry name" value="WecG_TagA_CpsF"/>
</dbReference>
<evidence type="ECO:0000256" key="1">
    <source>
        <dbReference type="ARBA" id="ARBA00022676"/>
    </source>
</evidence>
<evidence type="ECO:0000313" key="3">
    <source>
        <dbReference type="EMBL" id="RJL15305.1"/>
    </source>
</evidence>
<accession>A0A419A6L7</accession>
<proteinExistence type="predicted"/>
<dbReference type="Pfam" id="PF03808">
    <property type="entry name" value="Glyco_tran_WecG"/>
    <property type="match status" value="1"/>
</dbReference>
<dbReference type="AlphaFoldDB" id="A0A419A6L7"/>
<dbReference type="CDD" id="cd06533">
    <property type="entry name" value="Glyco_transf_WecG_TagA"/>
    <property type="match status" value="1"/>
</dbReference>
<evidence type="ECO:0000256" key="2">
    <source>
        <dbReference type="ARBA" id="ARBA00022679"/>
    </source>
</evidence>
<dbReference type="OrthoDB" id="9771846at2"/>